<evidence type="ECO:0000256" key="5">
    <source>
        <dbReference type="ARBA" id="ARBA00023014"/>
    </source>
</evidence>
<dbReference type="RefSeq" id="WP_224079502.1">
    <property type="nucleotide sequence ID" value="NZ_CAJZAI010000003.1"/>
</dbReference>
<dbReference type="SUPFAM" id="SSF55961">
    <property type="entry name" value="Bet v1-like"/>
    <property type="match status" value="1"/>
</dbReference>
<dbReference type="PROSITE" id="PS51296">
    <property type="entry name" value="RIESKE"/>
    <property type="match status" value="1"/>
</dbReference>
<dbReference type="SUPFAM" id="SSF50022">
    <property type="entry name" value="ISP domain"/>
    <property type="match status" value="1"/>
</dbReference>
<dbReference type="Pfam" id="PF19301">
    <property type="entry name" value="LigXa_C"/>
    <property type="match status" value="1"/>
</dbReference>
<reference evidence="7 8" key="1">
    <citation type="submission" date="2021-08" db="EMBL/GenBank/DDBJ databases">
        <authorList>
            <person name="Peeters C."/>
        </authorList>
    </citation>
    <scope>NUCLEOTIDE SEQUENCE [LARGE SCALE GENOMIC DNA]</scope>
    <source>
        <strain evidence="7 8">LMG 23992</strain>
    </source>
</reference>
<dbReference type="EC" id="1.14.12.7" evidence="7"/>
<dbReference type="PROSITE" id="PS00570">
    <property type="entry name" value="RING_HYDROXYL_ALPHA"/>
    <property type="match status" value="1"/>
</dbReference>
<dbReference type="CDD" id="cd03479">
    <property type="entry name" value="Rieske_RO_Alpha_PhDO_like"/>
    <property type="match status" value="1"/>
</dbReference>
<sequence>MMTKEENDLLCRVEGDAPMGQLMRRHWTPVCLLEEVTEPDGTPVKARVFGEDLVVFRDSDGRVGVMDEYCPHRRASLVFGRNEEGGLRCLYHGWKMDVEGNVLEMVSEPASSGMAEKVKHKAYPVKEWGGMVWAYMGPADAVPEFVPPRWAPTEDARVSIAKVLLPCNWAQVLEGAIDSAHSSSLHSSDMVPARVDGAKATDSLWLRPSTDKAPRLQVQRGGYGFRYAAIRRPIQQAQTHDYVRSTVFVAPATALIPPNNLYNVANINVPMDDTNTAFYFIAWGHPAQTPETETWRKFLRQTVGVDLDAYYRPLRNIDNRFWQDRQAMKTGNFTGIAGFPNQDVAMWLTMGPIADRSHDRLGASDLAIVEFRKQMLDAVRAFQQGGEAIGTGANAIPDNVCAFQAVVPKTDDWRTFNVQYVWAGGQDQPELEPSYSVTA</sequence>
<evidence type="ECO:0000256" key="1">
    <source>
        <dbReference type="ARBA" id="ARBA00022714"/>
    </source>
</evidence>
<evidence type="ECO:0000313" key="8">
    <source>
        <dbReference type="Proteomes" id="UP000727654"/>
    </source>
</evidence>
<name>A0ABN7YBW8_9BURK</name>
<dbReference type="Proteomes" id="UP000727654">
    <property type="component" value="Unassembled WGS sequence"/>
</dbReference>
<evidence type="ECO:0000259" key="6">
    <source>
        <dbReference type="PROSITE" id="PS51296"/>
    </source>
</evidence>
<dbReference type="InterPro" id="IPR050584">
    <property type="entry name" value="Cholesterol_7-desaturase"/>
</dbReference>
<dbReference type="PANTHER" id="PTHR21266">
    <property type="entry name" value="IRON-SULFUR DOMAIN CONTAINING PROTEIN"/>
    <property type="match status" value="1"/>
</dbReference>
<evidence type="ECO:0000256" key="2">
    <source>
        <dbReference type="ARBA" id="ARBA00022723"/>
    </source>
</evidence>
<evidence type="ECO:0000256" key="4">
    <source>
        <dbReference type="ARBA" id="ARBA00023004"/>
    </source>
</evidence>
<evidence type="ECO:0000313" key="7">
    <source>
        <dbReference type="EMBL" id="CAG9170882.1"/>
    </source>
</evidence>
<keyword evidence="5" id="KW-0411">Iron-sulfur</keyword>
<dbReference type="InterPro" id="IPR036922">
    <property type="entry name" value="Rieske_2Fe-2S_sf"/>
</dbReference>
<dbReference type="Gene3D" id="2.102.10.10">
    <property type="entry name" value="Rieske [2Fe-2S] iron-sulphur domain"/>
    <property type="match status" value="1"/>
</dbReference>
<gene>
    <name evidence="7" type="primary">pht3_3</name>
    <name evidence="7" type="ORF">LMG23992_01865</name>
</gene>
<dbReference type="EMBL" id="CAJZAI010000003">
    <property type="protein sequence ID" value="CAG9170882.1"/>
    <property type="molecule type" value="Genomic_DNA"/>
</dbReference>
<comment type="caution">
    <text evidence="7">The sequence shown here is derived from an EMBL/GenBank/DDBJ whole genome shotgun (WGS) entry which is preliminary data.</text>
</comment>
<keyword evidence="8" id="KW-1185">Reference proteome</keyword>
<evidence type="ECO:0000256" key="3">
    <source>
        <dbReference type="ARBA" id="ARBA00023002"/>
    </source>
</evidence>
<keyword evidence="2" id="KW-0479">Metal-binding</keyword>
<proteinExistence type="predicted"/>
<dbReference type="InterPro" id="IPR015881">
    <property type="entry name" value="ARHD_Rieske_2Fe_2S"/>
</dbReference>
<keyword evidence="4" id="KW-0408">Iron</keyword>
<keyword evidence="3 7" id="KW-0560">Oxidoreductase</keyword>
<dbReference type="InterPro" id="IPR017941">
    <property type="entry name" value="Rieske_2Fe-2S"/>
</dbReference>
<dbReference type="Pfam" id="PF00355">
    <property type="entry name" value="Rieske"/>
    <property type="match status" value="1"/>
</dbReference>
<keyword evidence="1" id="KW-0001">2Fe-2S</keyword>
<dbReference type="InterPro" id="IPR045623">
    <property type="entry name" value="LigXa_C"/>
</dbReference>
<feature type="domain" description="Rieske" evidence="6">
    <location>
        <begin position="27"/>
        <end position="134"/>
    </location>
</feature>
<organism evidence="7 8">
    <name type="scientific">Cupriavidus laharis</name>
    <dbReference type="NCBI Taxonomy" id="151654"/>
    <lineage>
        <taxon>Bacteria</taxon>
        <taxon>Pseudomonadati</taxon>
        <taxon>Pseudomonadota</taxon>
        <taxon>Betaproteobacteria</taxon>
        <taxon>Burkholderiales</taxon>
        <taxon>Burkholderiaceae</taxon>
        <taxon>Cupriavidus</taxon>
    </lineage>
</organism>
<accession>A0ABN7YBW8</accession>
<protein>
    <submittedName>
        <fullName evidence="7">Phthalate 4,5-dioxygenase oxygenase subunit</fullName>
        <ecNumber evidence="7">1.14.12.7</ecNumber>
    </submittedName>
</protein>
<dbReference type="GO" id="GO:0018620">
    <property type="term" value="F:phthalate 4,5-dioxygenase activity"/>
    <property type="evidence" value="ECO:0007669"/>
    <property type="project" value="UniProtKB-EC"/>
</dbReference>
<dbReference type="PANTHER" id="PTHR21266:SF59">
    <property type="entry name" value="BLR4922 PROTEIN"/>
    <property type="match status" value="1"/>
</dbReference>